<comment type="caution">
    <text evidence="1">The sequence shown here is derived from an EMBL/GenBank/DDBJ whole genome shotgun (WGS) entry which is preliminary data.</text>
</comment>
<name>A0ABR8D935_9NOST</name>
<proteinExistence type="predicted"/>
<organism evidence="1 2">
    <name type="scientific">Anabaena azotica FACHB-119</name>
    <dbReference type="NCBI Taxonomy" id="947527"/>
    <lineage>
        <taxon>Bacteria</taxon>
        <taxon>Bacillati</taxon>
        <taxon>Cyanobacteriota</taxon>
        <taxon>Cyanophyceae</taxon>
        <taxon>Nostocales</taxon>
        <taxon>Nostocaceae</taxon>
        <taxon>Anabaena</taxon>
        <taxon>Anabaena azotica</taxon>
    </lineage>
</organism>
<reference evidence="1 2" key="1">
    <citation type="journal article" date="2020" name="ISME J.">
        <title>Comparative genomics reveals insights into cyanobacterial evolution and habitat adaptation.</title>
        <authorList>
            <person name="Chen M.Y."/>
            <person name="Teng W.K."/>
            <person name="Zhao L."/>
            <person name="Hu C.X."/>
            <person name="Zhou Y.K."/>
            <person name="Han B.P."/>
            <person name="Song L.R."/>
            <person name="Shu W.S."/>
        </authorList>
    </citation>
    <scope>NUCLEOTIDE SEQUENCE [LARGE SCALE GENOMIC DNA]</scope>
    <source>
        <strain evidence="1 2">FACHB-119</strain>
    </source>
</reference>
<gene>
    <name evidence="1" type="ORF">H6G83_21585</name>
</gene>
<sequence>MALAFLQFQDSDEVHNRFQVDIGANKFYFYTIGDGELLHAKGLTLIKNPKYTSPLINYLPESNLGWTVLEVPKKEFDRKNRFIQITSFRTENQDGPAVSDIVEVLATNPPSNDDLPVMSSNEAVVMETPTDYYQPTNPPIVESVSFAYQEQPPVSEAMFLGTLASVVSGVASKLLPTVTKALPHILPAVGSLLGGGSSNGSSVAQTNGAGNGTAILAKLLSDQETIKQLTILLQNKAKKSKSDDSVADILAKLLQQAAQVAQGKSADADSETAGAISLGISQQQGLVDVVRAFTVESGSTWEDANHPLLQTFSAMTNLMLESPKLLSVAASLDSGSDVHYSTRHFSQGLAAPTQVPDFERVDGVRLQFANIRPQMIRGRTKALYRCDQDVAFPLNVDTPRTISRGELHLLVTNATTLEILIEDRYQVENVTSGRLAAVPRLSWRQLSRLKPNEDYIVSVALVWVGKSKTSHAHKRLGINATQLVNFTREYCFDRMGNAGEVIPLNDVEQHRGYWHKVWHGNFTGNMRRITWDCKYYFALEPERNSNARMETVSIVDDQDSTRQSGRMKTGLILSPYELNDLIGQISSYPQLEEAELAALMSSEFKDSFSQVAQNKVQFEGHRGDAVALWVYPEMKLQQVVLKKVEQTDGNGQVMQLSERSVYFPVPSVAHFIGVGA</sequence>
<keyword evidence="2" id="KW-1185">Reference proteome</keyword>
<protein>
    <submittedName>
        <fullName evidence="1">Uncharacterized protein</fullName>
    </submittedName>
</protein>
<dbReference type="Proteomes" id="UP000661112">
    <property type="component" value="Unassembled WGS sequence"/>
</dbReference>
<dbReference type="EMBL" id="JACJSG010000031">
    <property type="protein sequence ID" value="MBD2503164.1"/>
    <property type="molecule type" value="Genomic_DNA"/>
</dbReference>
<evidence type="ECO:0000313" key="2">
    <source>
        <dbReference type="Proteomes" id="UP000661112"/>
    </source>
</evidence>
<dbReference type="RefSeq" id="WP_190476028.1">
    <property type="nucleotide sequence ID" value="NZ_JACJSG010000031.1"/>
</dbReference>
<evidence type="ECO:0000313" key="1">
    <source>
        <dbReference type="EMBL" id="MBD2503164.1"/>
    </source>
</evidence>
<accession>A0ABR8D935</accession>